<comment type="caution">
    <text evidence="5">The sequence shown here is derived from an EMBL/GenBank/DDBJ whole genome shotgun (WGS) entry which is preliminary data.</text>
</comment>
<dbReference type="InterPro" id="IPR009057">
    <property type="entry name" value="Homeodomain-like_sf"/>
</dbReference>
<dbReference type="SUPFAM" id="SSF46689">
    <property type="entry name" value="Homeodomain-like"/>
    <property type="match status" value="1"/>
</dbReference>
<feature type="compositionally biased region" description="Polar residues" evidence="3">
    <location>
        <begin position="484"/>
        <end position="501"/>
    </location>
</feature>
<feature type="compositionally biased region" description="Basic and acidic residues" evidence="3">
    <location>
        <begin position="147"/>
        <end position="161"/>
    </location>
</feature>
<keyword evidence="6" id="KW-1185">Reference proteome</keyword>
<accession>A0ABP1FU98</accession>
<organism evidence="5 6">
    <name type="scientific">Coccomyxa viridis</name>
    <dbReference type="NCBI Taxonomy" id="1274662"/>
    <lineage>
        <taxon>Eukaryota</taxon>
        <taxon>Viridiplantae</taxon>
        <taxon>Chlorophyta</taxon>
        <taxon>core chlorophytes</taxon>
        <taxon>Trebouxiophyceae</taxon>
        <taxon>Trebouxiophyceae incertae sedis</taxon>
        <taxon>Coccomyxaceae</taxon>
        <taxon>Coccomyxa</taxon>
    </lineage>
</organism>
<dbReference type="Gene3D" id="1.10.10.60">
    <property type="entry name" value="Homeodomain-like"/>
    <property type="match status" value="1"/>
</dbReference>
<feature type="region of interest" description="Disordered" evidence="3">
    <location>
        <begin position="717"/>
        <end position="781"/>
    </location>
</feature>
<evidence type="ECO:0000256" key="1">
    <source>
        <dbReference type="PROSITE-ProRule" id="PRU00108"/>
    </source>
</evidence>
<feature type="compositionally biased region" description="Low complexity" evidence="3">
    <location>
        <begin position="304"/>
        <end position="317"/>
    </location>
</feature>
<feature type="region of interest" description="Disordered" evidence="3">
    <location>
        <begin position="454"/>
        <end position="525"/>
    </location>
</feature>
<comment type="subcellular location">
    <subcellularLocation>
        <location evidence="1 2">Nucleus</location>
    </subcellularLocation>
</comment>
<dbReference type="Pfam" id="PF00046">
    <property type="entry name" value="Homeodomain"/>
    <property type="match status" value="1"/>
</dbReference>
<evidence type="ECO:0000256" key="2">
    <source>
        <dbReference type="RuleBase" id="RU000682"/>
    </source>
</evidence>
<protein>
    <submittedName>
        <fullName evidence="5">G5106 protein</fullName>
    </submittedName>
</protein>
<feature type="compositionally biased region" description="Polar residues" evidence="3">
    <location>
        <begin position="38"/>
        <end position="47"/>
    </location>
</feature>
<sequence length="781" mass="85740">MLEEVFRVAPVPEDYMKYQLHLSTGMEVPQIEQWFQNRRSGDGSSQRPLEGNADWASMQRPNIQITSGAERLPSNSGQRRPGRPDMAQLPKALQAGARSNSGDGLQARRSSQGASLTERSGRIPDSPRSRKEAMSNDRAQPFPFPELHSDPEPGSSRHDAMQDGQLAGLPTLDWLSENPTADARARQGNLASAARQPSGGLIDGNIGDPAELLSQSNAPFLLSFLNSREDDSRQQASRKDSAPGASDNDGFKAPAAPGEHQGLRHQRSLGSDQLQLRSADRPPTTPGGMRQPQAESPRQALRLHQQQQQFQHQQQQQRLESRDALQQRPWRQNANSSAPMLDCPDVLPPEGSEPEWRGQMLTTIGGSMPATASRQWRQNWGHLGSQGYGEQEMMYSVSMTSSMESSRDAFSMRHSEASQQMEELERGQILERGTVSLPSMHNFRQELLKAPTFSSHAGGDLATWRRPGATASGEAPAFIPSPNKVPSQQPRALLPTSSLDNRSSDPKPLPEPAEQGDAPAAARRPTVLPRSISDISETHSLQAHASLRDHGSATDANLVAEEAPAAEAEPGALSEARFVEEDLECVKGLIGLQTITSLQEYDGSKQLFLFEQLTHLDSLDIDTSEQHPSKRRRVRHQHFWRNSDKLPPDHRLYVASADIKQALEEAEPVRGRRQITSAERTNMWSVCLTSKGVLNYLNRRISPVGVRLFRASMRQAKGGSAGQPLIGKPSLPPMLAPRLKPMPSPAAAAAAAALDEHKPDEDTPAAGTRKRRSRLRRESPA</sequence>
<dbReference type="CDD" id="cd00086">
    <property type="entry name" value="homeodomain"/>
    <property type="match status" value="1"/>
</dbReference>
<feature type="region of interest" description="Disordered" evidence="3">
    <location>
        <begin position="229"/>
        <end position="353"/>
    </location>
</feature>
<feature type="compositionally biased region" description="Basic and acidic residues" evidence="3">
    <location>
        <begin position="119"/>
        <end position="135"/>
    </location>
</feature>
<feature type="compositionally biased region" description="Polar residues" evidence="3">
    <location>
        <begin position="329"/>
        <end position="338"/>
    </location>
</feature>
<feature type="compositionally biased region" description="Pro residues" evidence="3">
    <location>
        <begin position="730"/>
        <end position="744"/>
    </location>
</feature>
<feature type="region of interest" description="Disordered" evidence="3">
    <location>
        <begin position="38"/>
        <end position="162"/>
    </location>
</feature>
<keyword evidence="1 2" id="KW-0238">DNA-binding</keyword>
<feature type="compositionally biased region" description="Polar residues" evidence="3">
    <location>
        <begin position="97"/>
        <end position="118"/>
    </location>
</feature>
<gene>
    <name evidence="5" type="primary">g5106</name>
    <name evidence="5" type="ORF">VP750_LOCUS4363</name>
</gene>
<dbReference type="InterPro" id="IPR001356">
    <property type="entry name" value="HD"/>
</dbReference>
<evidence type="ECO:0000259" key="4">
    <source>
        <dbReference type="PROSITE" id="PS50071"/>
    </source>
</evidence>
<evidence type="ECO:0000256" key="3">
    <source>
        <dbReference type="SAM" id="MobiDB-lite"/>
    </source>
</evidence>
<dbReference type="EMBL" id="CAXHTA020000007">
    <property type="protein sequence ID" value="CAL5222704.1"/>
    <property type="molecule type" value="Genomic_DNA"/>
</dbReference>
<keyword evidence="1 2" id="KW-0539">Nucleus</keyword>
<dbReference type="PROSITE" id="PS50071">
    <property type="entry name" value="HOMEOBOX_2"/>
    <property type="match status" value="1"/>
</dbReference>
<feature type="DNA-binding region" description="Homeobox" evidence="1">
    <location>
        <begin position="3"/>
        <end position="46"/>
    </location>
</feature>
<proteinExistence type="predicted"/>
<dbReference type="Proteomes" id="UP001497392">
    <property type="component" value="Unassembled WGS sequence"/>
</dbReference>
<reference evidence="5 6" key="1">
    <citation type="submission" date="2024-06" db="EMBL/GenBank/DDBJ databases">
        <authorList>
            <person name="Kraege A."/>
            <person name="Thomma B."/>
        </authorList>
    </citation>
    <scope>NUCLEOTIDE SEQUENCE [LARGE SCALE GENOMIC DNA]</scope>
</reference>
<feature type="domain" description="Homeobox" evidence="4">
    <location>
        <begin position="1"/>
        <end position="45"/>
    </location>
</feature>
<name>A0ABP1FU98_9CHLO</name>
<feature type="compositionally biased region" description="Basic and acidic residues" evidence="3">
    <location>
        <begin position="229"/>
        <end position="241"/>
    </location>
</feature>
<evidence type="ECO:0000313" key="5">
    <source>
        <dbReference type="EMBL" id="CAL5222704.1"/>
    </source>
</evidence>
<evidence type="ECO:0000313" key="6">
    <source>
        <dbReference type="Proteomes" id="UP001497392"/>
    </source>
</evidence>
<feature type="compositionally biased region" description="Polar residues" evidence="3">
    <location>
        <begin position="59"/>
        <end position="78"/>
    </location>
</feature>
<keyword evidence="1 2" id="KW-0371">Homeobox</keyword>
<feature type="region of interest" description="Disordered" evidence="3">
    <location>
        <begin position="182"/>
        <end position="203"/>
    </location>
</feature>